<evidence type="ECO:0000313" key="1">
    <source>
        <dbReference type="EMBL" id="KPI99390.1"/>
    </source>
</evidence>
<accession>A0A194Q7K9</accession>
<protein>
    <submittedName>
        <fullName evidence="1">Uncharacterized protein</fullName>
    </submittedName>
</protein>
<sequence>MRDVSCVESSQMVKVDAVRCGQHAAARAAAADGLTDNRARASHQLVEVRTPSLLISSEPAAHYRSLRRNLFASHVNKSYLTVTLKRYFVL</sequence>
<name>A0A194Q7K9_PAPXU</name>
<dbReference type="Proteomes" id="UP000053268">
    <property type="component" value="Unassembled WGS sequence"/>
</dbReference>
<dbReference type="AlphaFoldDB" id="A0A194Q7K9"/>
<organism evidence="1 2">
    <name type="scientific">Papilio xuthus</name>
    <name type="common">Asian swallowtail butterfly</name>
    <dbReference type="NCBI Taxonomy" id="66420"/>
    <lineage>
        <taxon>Eukaryota</taxon>
        <taxon>Metazoa</taxon>
        <taxon>Ecdysozoa</taxon>
        <taxon>Arthropoda</taxon>
        <taxon>Hexapoda</taxon>
        <taxon>Insecta</taxon>
        <taxon>Pterygota</taxon>
        <taxon>Neoptera</taxon>
        <taxon>Endopterygota</taxon>
        <taxon>Lepidoptera</taxon>
        <taxon>Glossata</taxon>
        <taxon>Ditrysia</taxon>
        <taxon>Papilionoidea</taxon>
        <taxon>Papilionidae</taxon>
        <taxon>Papilioninae</taxon>
        <taxon>Papilio</taxon>
    </lineage>
</organism>
<keyword evidence="2" id="KW-1185">Reference proteome</keyword>
<evidence type="ECO:0000313" key="2">
    <source>
        <dbReference type="Proteomes" id="UP000053268"/>
    </source>
</evidence>
<reference evidence="1 2" key="1">
    <citation type="journal article" date="2015" name="Nat. Commun.">
        <title>Outbred genome sequencing and CRISPR/Cas9 gene editing in butterflies.</title>
        <authorList>
            <person name="Li X."/>
            <person name="Fan D."/>
            <person name="Zhang W."/>
            <person name="Liu G."/>
            <person name="Zhang L."/>
            <person name="Zhao L."/>
            <person name="Fang X."/>
            <person name="Chen L."/>
            <person name="Dong Y."/>
            <person name="Chen Y."/>
            <person name="Ding Y."/>
            <person name="Zhao R."/>
            <person name="Feng M."/>
            <person name="Zhu Y."/>
            <person name="Feng Y."/>
            <person name="Jiang X."/>
            <person name="Zhu D."/>
            <person name="Xiang H."/>
            <person name="Feng X."/>
            <person name="Li S."/>
            <person name="Wang J."/>
            <person name="Zhang G."/>
            <person name="Kronforst M.R."/>
            <person name="Wang W."/>
        </authorList>
    </citation>
    <scope>NUCLEOTIDE SEQUENCE [LARGE SCALE GENOMIC DNA]</scope>
    <source>
        <strain evidence="1">Ya'a_city_454_Px</strain>
        <tissue evidence="1">Whole body</tissue>
    </source>
</reference>
<gene>
    <name evidence="1" type="ORF">RR46_03755</name>
</gene>
<dbReference type="EMBL" id="KQ459579">
    <property type="protein sequence ID" value="KPI99390.1"/>
    <property type="molecule type" value="Genomic_DNA"/>
</dbReference>
<proteinExistence type="predicted"/>